<dbReference type="PANTHER" id="PTHR45656">
    <property type="entry name" value="PROTEIN CBR-CLEC-78"/>
    <property type="match status" value="1"/>
</dbReference>
<dbReference type="RefSeq" id="XP_006834267.1">
    <property type="nucleotide sequence ID" value="XM_006834204.1"/>
</dbReference>
<feature type="domain" description="Sushi" evidence="11">
    <location>
        <begin position="28"/>
        <end position="86"/>
    </location>
</feature>
<evidence type="ECO:0000256" key="8">
    <source>
        <dbReference type="ARBA" id="ARBA00023180"/>
    </source>
</evidence>
<dbReference type="InterPro" id="IPR040514">
    <property type="entry name" value="C4bp_oligo"/>
</dbReference>
<dbReference type="FunFam" id="2.10.70.10:FF:000070">
    <property type="entry name" value="Complement C3d receptor 2"/>
    <property type="match status" value="1"/>
</dbReference>
<keyword evidence="7 9" id="KW-1015">Disulfide bond</keyword>
<dbReference type="GO" id="GO:0045087">
    <property type="term" value="P:innate immune response"/>
    <property type="evidence" value="ECO:0007669"/>
    <property type="project" value="UniProtKB-KW"/>
</dbReference>
<accession>A0A9B0T7I4</accession>
<dbReference type="PANTHER" id="PTHR45656:SF4">
    <property type="entry name" value="PROTEIN CBR-CLEC-78"/>
    <property type="match status" value="1"/>
</dbReference>
<sequence>MSPMMKNSFPALCLFGVLTVLQYPSTLCDCRMPPSIAHGSHKDVSPFLSFKTEVQYKCDSGYVLVGNAKITCSHSQWSSPAPQCKALCLKPQINKGKLSVNKDQYVEAEDVTVQCSPGYGVTGLQTITCSENRTWYPEVPKCKWKVPEGCDQVLAGRNLMQCLPNPQDVKMALELYKLSLEIKQLEYI</sequence>
<keyword evidence="2 9" id="KW-0768">Sushi</keyword>
<dbReference type="InterPro" id="IPR051277">
    <property type="entry name" value="SEZ6_CSMD_C4BPB_Regulators"/>
</dbReference>
<dbReference type="Proteomes" id="UP000504623">
    <property type="component" value="Unplaced"/>
</dbReference>
<keyword evidence="4" id="KW-0677">Repeat</keyword>
<dbReference type="Pfam" id="PF18453">
    <property type="entry name" value="C4bp_oligo"/>
    <property type="match status" value="1"/>
</dbReference>
<feature type="chain" id="PRO_5039103885" evidence="10">
    <location>
        <begin position="29"/>
        <end position="188"/>
    </location>
</feature>
<name>A0A9B0T7I4_CHRAS</name>
<dbReference type="SUPFAM" id="SSF57535">
    <property type="entry name" value="Complement control module/SCR domain"/>
    <property type="match status" value="2"/>
</dbReference>
<keyword evidence="5" id="KW-0391">Immunity</keyword>
<keyword evidence="8" id="KW-0325">Glycoprotein</keyword>
<keyword evidence="1" id="KW-0399">Innate immunity</keyword>
<evidence type="ECO:0000256" key="2">
    <source>
        <dbReference type="ARBA" id="ARBA00022659"/>
    </source>
</evidence>
<gene>
    <name evidence="13" type="primary">LOC102835625</name>
</gene>
<feature type="disulfide bond" evidence="9">
    <location>
        <begin position="115"/>
        <end position="142"/>
    </location>
</feature>
<evidence type="ECO:0000313" key="12">
    <source>
        <dbReference type="Proteomes" id="UP000504623"/>
    </source>
</evidence>
<keyword evidence="6" id="KW-0180">Complement pathway</keyword>
<evidence type="ECO:0000256" key="10">
    <source>
        <dbReference type="SAM" id="SignalP"/>
    </source>
</evidence>
<evidence type="ECO:0000256" key="3">
    <source>
        <dbReference type="ARBA" id="ARBA00022729"/>
    </source>
</evidence>
<comment type="caution">
    <text evidence="9">Lacks conserved residue(s) required for the propagation of feature annotation.</text>
</comment>
<dbReference type="AlphaFoldDB" id="A0A9B0T7I4"/>
<keyword evidence="3 10" id="KW-0732">Signal</keyword>
<dbReference type="Pfam" id="PF00084">
    <property type="entry name" value="Sushi"/>
    <property type="match status" value="2"/>
</dbReference>
<keyword evidence="12" id="KW-1185">Reference proteome</keyword>
<evidence type="ECO:0000256" key="6">
    <source>
        <dbReference type="ARBA" id="ARBA00022875"/>
    </source>
</evidence>
<dbReference type="FunFam" id="2.10.70.10:FF:000014">
    <property type="entry name" value="Membrane cofactor protein"/>
    <property type="match status" value="1"/>
</dbReference>
<dbReference type="Gene3D" id="1.20.5.3730">
    <property type="match status" value="1"/>
</dbReference>
<evidence type="ECO:0000259" key="11">
    <source>
        <dbReference type="PROSITE" id="PS50923"/>
    </source>
</evidence>
<evidence type="ECO:0000256" key="7">
    <source>
        <dbReference type="ARBA" id="ARBA00023157"/>
    </source>
</evidence>
<dbReference type="GO" id="GO:0006958">
    <property type="term" value="P:complement activation, classical pathway"/>
    <property type="evidence" value="ECO:0007669"/>
    <property type="project" value="UniProtKB-KW"/>
</dbReference>
<evidence type="ECO:0000256" key="9">
    <source>
        <dbReference type="PROSITE-ProRule" id="PRU00302"/>
    </source>
</evidence>
<reference evidence="13" key="1">
    <citation type="submission" date="2025-08" db="UniProtKB">
        <authorList>
            <consortium name="RefSeq"/>
        </authorList>
    </citation>
    <scope>IDENTIFICATION</scope>
    <source>
        <tissue evidence="13">Spleen</tissue>
    </source>
</reference>
<feature type="signal peptide" evidence="10">
    <location>
        <begin position="1"/>
        <end position="28"/>
    </location>
</feature>
<evidence type="ECO:0000256" key="1">
    <source>
        <dbReference type="ARBA" id="ARBA00022588"/>
    </source>
</evidence>
<evidence type="ECO:0000256" key="4">
    <source>
        <dbReference type="ARBA" id="ARBA00022737"/>
    </source>
</evidence>
<dbReference type="InterPro" id="IPR000436">
    <property type="entry name" value="Sushi_SCR_CCP_dom"/>
</dbReference>
<dbReference type="GeneID" id="102835625"/>
<dbReference type="PROSITE" id="PS50923">
    <property type="entry name" value="SUSHI"/>
    <property type="match status" value="2"/>
</dbReference>
<feature type="domain" description="Sushi" evidence="11">
    <location>
        <begin position="87"/>
        <end position="144"/>
    </location>
</feature>
<evidence type="ECO:0000313" key="13">
    <source>
        <dbReference type="RefSeq" id="XP_006834267.1"/>
    </source>
</evidence>
<dbReference type="CDD" id="cd00033">
    <property type="entry name" value="CCP"/>
    <property type="match status" value="2"/>
</dbReference>
<dbReference type="InterPro" id="IPR035976">
    <property type="entry name" value="Sushi/SCR/CCP_sf"/>
</dbReference>
<proteinExistence type="predicted"/>
<evidence type="ECO:0000256" key="5">
    <source>
        <dbReference type="ARBA" id="ARBA00022859"/>
    </source>
</evidence>
<protein>
    <submittedName>
        <fullName evidence="13">C4b-binding protein alpha chain-like</fullName>
    </submittedName>
</protein>
<organism evidence="12 13">
    <name type="scientific">Chrysochloris asiatica</name>
    <name type="common">Cape golden mole</name>
    <dbReference type="NCBI Taxonomy" id="185453"/>
    <lineage>
        <taxon>Eukaryota</taxon>
        <taxon>Metazoa</taxon>
        <taxon>Chordata</taxon>
        <taxon>Craniata</taxon>
        <taxon>Vertebrata</taxon>
        <taxon>Euteleostomi</taxon>
        <taxon>Mammalia</taxon>
        <taxon>Eutheria</taxon>
        <taxon>Afrotheria</taxon>
        <taxon>Chrysochloridae</taxon>
        <taxon>Chrysochlorinae</taxon>
        <taxon>Chrysochloris</taxon>
    </lineage>
</organism>
<dbReference type="OrthoDB" id="8961654at2759"/>
<dbReference type="SMART" id="SM00032">
    <property type="entry name" value="CCP"/>
    <property type="match status" value="2"/>
</dbReference>
<dbReference type="Gene3D" id="2.10.70.10">
    <property type="entry name" value="Complement Module, domain 1"/>
    <property type="match status" value="2"/>
</dbReference>